<keyword evidence="3" id="KW-0732">Signal</keyword>
<dbReference type="OrthoDB" id="5945029at2759"/>
<keyword evidence="2" id="KW-1015">Disulfide bond</keyword>
<reference evidence="5" key="2">
    <citation type="submission" date="2022-10" db="EMBL/GenBank/DDBJ databases">
        <authorList>
            <consortium name="ENA_rothamsted_submissions"/>
            <consortium name="culmorum"/>
            <person name="King R."/>
        </authorList>
    </citation>
    <scope>NUCLEOTIDE SEQUENCE</scope>
</reference>
<keyword evidence="1" id="KW-0646">Protease inhibitor</keyword>
<dbReference type="Pfam" id="PF01826">
    <property type="entry name" value="TIL"/>
    <property type="match status" value="5"/>
</dbReference>
<proteinExistence type="predicted"/>
<accession>A0A9P0C7Z1</accession>
<name>A0A9P0C7Z1_9NEOP</name>
<dbReference type="AlphaFoldDB" id="A0A9P0C7Z1"/>
<feature type="chain" id="PRO_5040122467" description="TIL domain-containing protein" evidence="3">
    <location>
        <begin position="17"/>
        <end position="1011"/>
    </location>
</feature>
<dbReference type="InterPro" id="IPR051368">
    <property type="entry name" value="SerProtInhib-TIL_Domain"/>
</dbReference>
<reference evidence="5" key="1">
    <citation type="submission" date="2021-12" db="EMBL/GenBank/DDBJ databases">
        <authorList>
            <person name="King R."/>
        </authorList>
    </citation>
    <scope>NUCLEOTIDE SEQUENCE</scope>
</reference>
<evidence type="ECO:0000313" key="5">
    <source>
        <dbReference type="EMBL" id="CAH0751880.1"/>
    </source>
</evidence>
<keyword evidence="6" id="KW-1185">Reference proteome</keyword>
<dbReference type="EMBL" id="OU893348">
    <property type="protein sequence ID" value="CAH0751880.1"/>
    <property type="molecule type" value="Genomic_DNA"/>
</dbReference>
<feature type="domain" description="TIL" evidence="4">
    <location>
        <begin position="705"/>
        <end position="763"/>
    </location>
</feature>
<dbReference type="PANTHER" id="PTHR23259:SF82">
    <property type="entry name" value="SERINE PROTEASE INHIBITOR 1 PROTEIN"/>
    <property type="match status" value="1"/>
</dbReference>
<evidence type="ECO:0000256" key="1">
    <source>
        <dbReference type="ARBA" id="ARBA00022690"/>
    </source>
</evidence>
<feature type="domain" description="TIL" evidence="4">
    <location>
        <begin position="823"/>
        <end position="876"/>
    </location>
</feature>
<feature type="domain" description="TIL" evidence="4">
    <location>
        <begin position="460"/>
        <end position="518"/>
    </location>
</feature>
<dbReference type="CDD" id="cd19941">
    <property type="entry name" value="TIL"/>
    <property type="match status" value="5"/>
</dbReference>
<dbReference type="Proteomes" id="UP001153714">
    <property type="component" value="Chromosome 17"/>
</dbReference>
<organism evidence="5 6">
    <name type="scientific">Diatraea saccharalis</name>
    <name type="common">sugarcane borer</name>
    <dbReference type="NCBI Taxonomy" id="40085"/>
    <lineage>
        <taxon>Eukaryota</taxon>
        <taxon>Metazoa</taxon>
        <taxon>Ecdysozoa</taxon>
        <taxon>Arthropoda</taxon>
        <taxon>Hexapoda</taxon>
        <taxon>Insecta</taxon>
        <taxon>Pterygota</taxon>
        <taxon>Neoptera</taxon>
        <taxon>Endopterygota</taxon>
        <taxon>Lepidoptera</taxon>
        <taxon>Glossata</taxon>
        <taxon>Ditrysia</taxon>
        <taxon>Pyraloidea</taxon>
        <taxon>Crambidae</taxon>
        <taxon>Crambinae</taxon>
        <taxon>Diatraea</taxon>
    </lineage>
</organism>
<dbReference type="GO" id="GO:0030414">
    <property type="term" value="F:peptidase inhibitor activity"/>
    <property type="evidence" value="ECO:0007669"/>
    <property type="project" value="UniProtKB-KW"/>
</dbReference>
<dbReference type="InterPro" id="IPR002919">
    <property type="entry name" value="TIL_dom"/>
</dbReference>
<dbReference type="Gene3D" id="2.10.25.10">
    <property type="entry name" value="Laminin"/>
    <property type="match status" value="13"/>
</dbReference>
<dbReference type="SUPFAM" id="SSF57567">
    <property type="entry name" value="Serine protease inhibitors"/>
    <property type="match status" value="6"/>
</dbReference>
<evidence type="ECO:0000256" key="3">
    <source>
        <dbReference type="SAM" id="SignalP"/>
    </source>
</evidence>
<sequence>MLLIFILFGLMNHSWGSSLVEKTYALKCPLIKGCRPTCAVPNPQNCPAVERVKVNIEGCQCQDGYILSEEGGKCIRIEDCPQDIGCNGDPHAVVKYRPAACPSTCSNPDNVNCKRLSISIGCQCAFGYIKSASDGKCIPVDQCPGGDPCGPNGTFVYCGFRCPNQYCPQDDSPFQIACKPGRDCPPGCGCKINYKRLSYDDDRCILASECPPVECTRPNEVWSSCPSDCLAENCENVNDPFTVCNTLLLNCQPKCVCADGYYRNSSGICIPGKECEGYNPCLSRCAPTCADPNPQNCGKEFNNNCCQDGYILSERNGTCIRINQCPNGCNGDPNAVAKQCPAIRPPTCKDPKGANTLEACLSYGCGCAPGYIKSETDGNCILPSQCPGGDPCGPNGTFVPCAFGCPDQYCPRNDNRFKVACMPPYPCPSGCACKSNHKRLSYNDNRCISTLDCPPVNCTRPNEVWSPCPSNCRSEDCRNVNDEPRFCIALATNCQPKCICANGYFRNGSGICVPAKECDGYNPCLSSCAPTCAEPNPSCGKSTVTQKNDCCAEGYVLSERNGKCIRIEECPNGCNGDPNAVVKRCPALTPATCKDPKSINPQEECLSLGCECAPGYIKSETNGQCILADECPGGNPCGPNGTFVQCAFRCPDQYCPRTDSPFQVACLPPLNCPAGCTCKSNHKRLSSSDDRCILAPDCPQVKCTRKNEVWSPCPSNCRSEDCRNVNDEPRFCIALAGNCRPRCICIEGYYRNSMGVCVPADQCEGYNPCLSECAPTCDNPNPLNCDSYVKNSCCRQGYILSERRGKCIKIEECPTNVGCNGDPNAVVRTCPTPCPSTCDQPNAFPCKKMCLDVGCQCADGYLQLEAGGKCVLPDECPVGNPCGKNATFMPCRSDCPSTYCPVDDSRAVEDCNVPNPCLSGCVCRVNHRRLRRGDDQCIVSSDCPPVKCTRQNEEWSSCPSACLQESCEDAGKKPITCNTLLLNCQPRCVCCKGYYRNDTDICVSEKECACQ</sequence>
<gene>
    <name evidence="5" type="ORF">DIATSA_LOCUS5045</name>
</gene>
<evidence type="ECO:0000256" key="2">
    <source>
        <dbReference type="ARBA" id="ARBA00023157"/>
    </source>
</evidence>
<evidence type="ECO:0000259" key="4">
    <source>
        <dbReference type="Pfam" id="PF01826"/>
    </source>
</evidence>
<dbReference type="PANTHER" id="PTHR23259">
    <property type="entry name" value="RIDDLE"/>
    <property type="match status" value="1"/>
</dbReference>
<feature type="domain" description="TIL" evidence="4">
    <location>
        <begin position="950"/>
        <end position="1008"/>
    </location>
</feature>
<evidence type="ECO:0000313" key="6">
    <source>
        <dbReference type="Proteomes" id="UP001153714"/>
    </source>
</evidence>
<feature type="domain" description="TIL" evidence="4">
    <location>
        <begin position="217"/>
        <end position="275"/>
    </location>
</feature>
<feature type="signal peptide" evidence="3">
    <location>
        <begin position="1"/>
        <end position="16"/>
    </location>
</feature>
<dbReference type="InterPro" id="IPR036084">
    <property type="entry name" value="Ser_inhib-like_sf"/>
</dbReference>
<protein>
    <recommendedName>
        <fullName evidence="4">TIL domain-containing protein</fullName>
    </recommendedName>
</protein>